<proteinExistence type="predicted"/>
<dbReference type="EMBL" id="AB055624">
    <property type="protein sequence ID" value="BAB62762.1"/>
    <property type="molecule type" value="Genomic_DNA"/>
</dbReference>
<name>Q94QQ0_9BIVA</name>
<reference evidence="3" key="1">
    <citation type="submission" date="2001-02" db="EMBL/GenBank/DDBJ databases">
        <title>Evolutionary diversity between the gender-associate mitochondrial DNA genomes of freshwater mussels.</title>
        <authorList>
            <person name="Okazaki M."/>
            <person name="Ueshima R."/>
        </authorList>
    </citation>
    <scope>NUCLEOTIDE SEQUENCE</scope>
    <source>
        <tissue evidence="3">Spermatozoon</tissue>
    </source>
</reference>
<keyword evidence="1" id="KW-0812">Transmembrane</keyword>
<feature type="transmembrane region" description="Helical" evidence="1">
    <location>
        <begin position="47"/>
        <end position="70"/>
    </location>
</feature>
<evidence type="ECO:0000256" key="2">
    <source>
        <dbReference type="SAM" id="SignalP"/>
    </source>
</evidence>
<feature type="signal peptide" evidence="2">
    <location>
        <begin position="1"/>
        <end position="20"/>
    </location>
</feature>
<feature type="chain" id="PRO_5004320571" evidence="2">
    <location>
        <begin position="21"/>
        <end position="175"/>
    </location>
</feature>
<evidence type="ECO:0000313" key="3">
    <source>
        <dbReference type="EMBL" id="BAB62762.1"/>
    </source>
</evidence>
<keyword evidence="2" id="KW-0732">Signal</keyword>
<keyword evidence="3" id="KW-0496">Mitochondrion</keyword>
<gene>
    <name evidence="3" type="primary">ND6</name>
</gene>
<protein>
    <submittedName>
        <fullName evidence="3">NADH dehydrogenase complex 6</fullName>
    </submittedName>
</protein>
<accession>Q94QQ0</accession>
<keyword evidence="1" id="KW-1133">Transmembrane helix</keyword>
<organism evidence="3">
    <name type="scientific">Pronodularia japanensis</name>
    <dbReference type="NCBI Taxonomy" id="1835347"/>
    <lineage>
        <taxon>Eukaryota</taxon>
        <taxon>Metazoa</taxon>
        <taxon>Spiralia</taxon>
        <taxon>Lophotrochozoa</taxon>
        <taxon>Mollusca</taxon>
        <taxon>Bivalvia</taxon>
        <taxon>Autobranchia</taxon>
        <taxon>Heteroconchia</taxon>
        <taxon>Palaeoheterodonta</taxon>
        <taxon>Unionida</taxon>
        <taxon>Unionoidea</taxon>
        <taxon>Unionidae</taxon>
        <taxon>Gonideinae</taxon>
        <taxon>Pronodularia</taxon>
    </lineage>
</organism>
<feature type="transmembrane region" description="Helical" evidence="1">
    <location>
        <begin position="130"/>
        <end position="149"/>
    </location>
</feature>
<dbReference type="AlphaFoldDB" id="Q94QQ0"/>
<geneLocation type="mitochondrion" evidence="3"/>
<sequence>MTLMIFLSMSITLLCSSVFSAHPLVLTVKVLLLATTISLTLAHITTWYAYMLYMVMVGGMLVMFTYISSLSPNGIFQLKPQLAHLATTLIPGFLLAHSTSSTPSTLNTQDHHNTPENFICFFLENGNEKLLLTSATILLLALLMSMTLLPRTKAPMRPTIFYSSHMMHSNMLCNY</sequence>
<keyword evidence="1" id="KW-0472">Membrane</keyword>
<evidence type="ECO:0000256" key="1">
    <source>
        <dbReference type="SAM" id="Phobius"/>
    </source>
</evidence>